<feature type="domain" description="LysM" evidence="1">
    <location>
        <begin position="4"/>
        <end position="48"/>
    </location>
</feature>
<reference evidence="2" key="1">
    <citation type="submission" date="2022-10" db="EMBL/GenBank/DDBJ databases">
        <title>Two novel species of Flavobacterium.</title>
        <authorList>
            <person name="Liu Q."/>
            <person name="Xin Y.-H."/>
        </authorList>
    </citation>
    <scope>NUCLEOTIDE SEQUENCE</scope>
    <source>
        <strain evidence="2">LS1R49</strain>
    </source>
</reference>
<evidence type="ECO:0000259" key="1">
    <source>
        <dbReference type="PROSITE" id="PS51782"/>
    </source>
</evidence>
<dbReference type="CDD" id="cd00118">
    <property type="entry name" value="LysM"/>
    <property type="match status" value="1"/>
</dbReference>
<comment type="caution">
    <text evidence="2">The sequence shown here is derived from an EMBL/GenBank/DDBJ whole genome shotgun (WGS) entry which is preliminary data.</text>
</comment>
<sequence>MILETYKVIAEEKLVELAAKFNITPEEIKRLNPNTRFFKAFFGPEYVAALQDIQVPVREIVIKELKKEEREEVDTEFIKSLRFDQEARYRCEQTVITKINGILNNHADTKREFIVKKQNTEKGLFVSVKMVDNIIEAYQKPLEEAIKLVCEIDKVKCDVIVSVNKHTGKIEQVLNHKQIVEKWIDLKEDLRERYAFLRVEESKHKFDEFILLSENQLRKESNLINDLSSKLFFDVFFDRYLVTKDILKPYIRKYYSQLFDGYETSLEFRQDILSESPTTVELRKISEMDRSKLDNDFLQRKYNEKFKPMIKYQFSKFNFSVRERVTINTADNWIEQSEITIIEEVKNNIQVLITYKLTKIE</sequence>
<accession>A0A9X2ZMN3</accession>
<organism evidence="2 3">
    <name type="scientific">Flavobacterium shii</name>
    <dbReference type="NCBI Taxonomy" id="2987687"/>
    <lineage>
        <taxon>Bacteria</taxon>
        <taxon>Pseudomonadati</taxon>
        <taxon>Bacteroidota</taxon>
        <taxon>Flavobacteriia</taxon>
        <taxon>Flavobacteriales</taxon>
        <taxon>Flavobacteriaceae</taxon>
        <taxon>Flavobacterium</taxon>
    </lineage>
</organism>
<dbReference type="EMBL" id="JAOZEW010000036">
    <property type="protein sequence ID" value="MCV9930473.1"/>
    <property type="molecule type" value="Genomic_DNA"/>
</dbReference>
<evidence type="ECO:0000313" key="2">
    <source>
        <dbReference type="EMBL" id="MCV9930473.1"/>
    </source>
</evidence>
<protein>
    <recommendedName>
        <fullName evidence="1">LysM domain-containing protein</fullName>
    </recommendedName>
</protein>
<dbReference type="RefSeq" id="WP_264208543.1">
    <property type="nucleotide sequence ID" value="NZ_JAOZEW010000036.1"/>
</dbReference>
<dbReference type="AlphaFoldDB" id="A0A9X2ZMN3"/>
<dbReference type="InterPro" id="IPR018392">
    <property type="entry name" value="LysM"/>
</dbReference>
<dbReference type="Proteomes" id="UP001151079">
    <property type="component" value="Unassembled WGS sequence"/>
</dbReference>
<gene>
    <name evidence="2" type="ORF">OIU83_22625</name>
</gene>
<proteinExistence type="predicted"/>
<name>A0A9X2ZMN3_9FLAO</name>
<dbReference type="PROSITE" id="PS51782">
    <property type="entry name" value="LYSM"/>
    <property type="match status" value="1"/>
</dbReference>
<keyword evidence="3" id="KW-1185">Reference proteome</keyword>
<evidence type="ECO:0000313" key="3">
    <source>
        <dbReference type="Proteomes" id="UP001151079"/>
    </source>
</evidence>